<feature type="signal peptide" evidence="1">
    <location>
        <begin position="1"/>
        <end position="26"/>
    </location>
</feature>
<reference evidence="2" key="1">
    <citation type="submission" date="2020-05" db="EMBL/GenBank/DDBJ databases">
        <title>WGS assembly of Panicum virgatum.</title>
        <authorList>
            <person name="Lovell J.T."/>
            <person name="Jenkins J."/>
            <person name="Shu S."/>
            <person name="Juenger T.E."/>
            <person name="Schmutz J."/>
        </authorList>
    </citation>
    <scope>NUCLEOTIDE SEQUENCE</scope>
    <source>
        <strain evidence="2">AP13</strain>
    </source>
</reference>
<protein>
    <submittedName>
        <fullName evidence="2">Uncharacterized protein</fullName>
    </submittedName>
</protein>
<keyword evidence="1" id="KW-0732">Signal</keyword>
<proteinExistence type="predicted"/>
<organism evidence="2 3">
    <name type="scientific">Panicum virgatum</name>
    <name type="common">Blackwell switchgrass</name>
    <dbReference type="NCBI Taxonomy" id="38727"/>
    <lineage>
        <taxon>Eukaryota</taxon>
        <taxon>Viridiplantae</taxon>
        <taxon>Streptophyta</taxon>
        <taxon>Embryophyta</taxon>
        <taxon>Tracheophyta</taxon>
        <taxon>Spermatophyta</taxon>
        <taxon>Magnoliopsida</taxon>
        <taxon>Liliopsida</taxon>
        <taxon>Poales</taxon>
        <taxon>Poaceae</taxon>
        <taxon>PACMAD clade</taxon>
        <taxon>Panicoideae</taxon>
        <taxon>Panicodae</taxon>
        <taxon>Paniceae</taxon>
        <taxon>Panicinae</taxon>
        <taxon>Panicum</taxon>
        <taxon>Panicum sect. Hiantes</taxon>
    </lineage>
</organism>
<accession>A0A8T0WII2</accession>
<sequence length="111" mass="11704">MGTPRPAWGLAGGDLLVLSAAAAAAAHMIGGRRLSADGRRRDGMVPAAGRLRQPGYRCSLPCSLPPPPHVQRLSDHDGRPAGGIYRFCLDLPLASFIRLRCTLYSIAAAAE</sequence>
<dbReference type="AlphaFoldDB" id="A0A8T0WII2"/>
<feature type="chain" id="PRO_5035742502" evidence="1">
    <location>
        <begin position="27"/>
        <end position="111"/>
    </location>
</feature>
<evidence type="ECO:0000313" key="2">
    <source>
        <dbReference type="EMBL" id="KAG2647095.1"/>
    </source>
</evidence>
<dbReference type="Proteomes" id="UP000823388">
    <property type="component" value="Chromosome 2K"/>
</dbReference>
<name>A0A8T0WII2_PANVG</name>
<evidence type="ECO:0000313" key="3">
    <source>
        <dbReference type="Proteomes" id="UP000823388"/>
    </source>
</evidence>
<gene>
    <name evidence="2" type="ORF">PVAP13_2KG558800</name>
</gene>
<evidence type="ECO:0000256" key="1">
    <source>
        <dbReference type="SAM" id="SignalP"/>
    </source>
</evidence>
<keyword evidence="3" id="KW-1185">Reference proteome</keyword>
<dbReference type="EMBL" id="CM029039">
    <property type="protein sequence ID" value="KAG2647095.1"/>
    <property type="molecule type" value="Genomic_DNA"/>
</dbReference>
<comment type="caution">
    <text evidence="2">The sequence shown here is derived from an EMBL/GenBank/DDBJ whole genome shotgun (WGS) entry which is preliminary data.</text>
</comment>